<evidence type="ECO:0008006" key="4">
    <source>
        <dbReference type="Google" id="ProtNLM"/>
    </source>
</evidence>
<evidence type="ECO:0000313" key="2">
    <source>
        <dbReference type="EMBL" id="CDZ32088.1"/>
    </source>
</evidence>
<name>A0A0T7FAN4_NEOGA</name>
<organism evidence="2 3">
    <name type="scientific">Neorhizobium galegae bv. officinalis</name>
    <dbReference type="NCBI Taxonomy" id="323656"/>
    <lineage>
        <taxon>Bacteria</taxon>
        <taxon>Pseudomonadati</taxon>
        <taxon>Pseudomonadota</taxon>
        <taxon>Alphaproteobacteria</taxon>
        <taxon>Hyphomicrobiales</taxon>
        <taxon>Rhizobiaceae</taxon>
        <taxon>Rhizobium/Agrobacterium group</taxon>
        <taxon>Neorhizobium</taxon>
    </lineage>
</organism>
<evidence type="ECO:0000256" key="1">
    <source>
        <dbReference type="SAM" id="Coils"/>
    </source>
</evidence>
<evidence type="ECO:0000313" key="3">
    <source>
        <dbReference type="Proteomes" id="UP000046176"/>
    </source>
</evidence>
<dbReference type="AlphaFoldDB" id="A0A0T7FAN4"/>
<accession>A0A0T7FAN4</accession>
<proteinExistence type="predicted"/>
<dbReference type="EMBL" id="CCRH01000002">
    <property type="protein sequence ID" value="CDZ32088.1"/>
    <property type="molecule type" value="Genomic_DNA"/>
</dbReference>
<dbReference type="RefSeq" id="WP_046665130.1">
    <property type="nucleotide sequence ID" value="NZ_CCRH01000002.1"/>
</dbReference>
<feature type="coiled-coil region" evidence="1">
    <location>
        <begin position="24"/>
        <end position="51"/>
    </location>
</feature>
<dbReference type="Pfam" id="PF07704">
    <property type="entry name" value="PSK_trans_fac"/>
    <property type="match status" value="1"/>
</dbReference>
<protein>
    <recommendedName>
        <fullName evidence="4">Rv0623 family protein transcription factor</fullName>
    </recommendedName>
</protein>
<dbReference type="Proteomes" id="UP000046176">
    <property type="component" value="Unassembled WGS sequence"/>
</dbReference>
<reference evidence="2 3" key="1">
    <citation type="submission" date="2014-08" db="EMBL/GenBank/DDBJ databases">
        <authorList>
            <person name="Chen Y.-H."/>
        </authorList>
    </citation>
    <scope>NUCLEOTIDE SEQUENCE [LARGE SCALE GENOMIC DNA]</scope>
</reference>
<dbReference type="InterPro" id="IPR011660">
    <property type="entry name" value="VapB-like"/>
</dbReference>
<dbReference type="OrthoDB" id="8301496at2"/>
<keyword evidence="1" id="KW-0175">Coiled coil</keyword>
<sequence>MSLYIRDAKVNELADEVMRRLGTKTKTEAVRVALENELKRAGEKLSLEERIRPLQDRIAALGPKDPNFDEKAFMDEMWEI</sequence>
<gene>
    <name evidence="2" type="ORF">NGAL_HAMBI1145_08580</name>
</gene>